<dbReference type="InterPro" id="IPR001764">
    <property type="entry name" value="Glyco_hydro_3_N"/>
</dbReference>
<evidence type="ECO:0000259" key="6">
    <source>
        <dbReference type="PROSITE" id="PS51175"/>
    </source>
</evidence>
<dbReference type="Gene3D" id="2.60.40.10">
    <property type="entry name" value="Immunoglobulins"/>
    <property type="match status" value="1"/>
</dbReference>
<dbReference type="SUPFAM" id="SSF49785">
    <property type="entry name" value="Galactose-binding domain-like"/>
    <property type="match status" value="1"/>
</dbReference>
<dbReference type="RefSeq" id="WP_273613870.1">
    <property type="nucleotide sequence ID" value="NZ_CP117416.1"/>
</dbReference>
<dbReference type="Gene3D" id="3.40.50.1700">
    <property type="entry name" value="Glycoside hydrolase family 3 C-terminal domain"/>
    <property type="match status" value="1"/>
</dbReference>
<dbReference type="InterPro" id="IPR006584">
    <property type="entry name" value="Cellulose-bd_IV"/>
</dbReference>
<evidence type="ECO:0000256" key="5">
    <source>
        <dbReference type="SAM" id="MobiDB-lite"/>
    </source>
</evidence>
<accession>A0AAX3M023</accession>
<evidence type="ECO:0000256" key="3">
    <source>
        <dbReference type="ARBA" id="ARBA00022801"/>
    </source>
</evidence>
<dbReference type="PRINTS" id="PR00133">
    <property type="entry name" value="GLHYDRLASE3"/>
</dbReference>
<reference evidence="7 8" key="1">
    <citation type="submission" date="2023-02" db="EMBL/GenBank/DDBJ databases">
        <title>Genome sequence of Paenibacillus kyungheensis KACC 18744.</title>
        <authorList>
            <person name="Kim S."/>
            <person name="Heo J."/>
            <person name="Kwon S.-W."/>
        </authorList>
    </citation>
    <scope>NUCLEOTIDE SEQUENCE [LARGE SCALE GENOMIC DNA]</scope>
    <source>
        <strain evidence="7 8">KACC 18744</strain>
    </source>
</reference>
<dbReference type="Pfam" id="PF01915">
    <property type="entry name" value="Glyco_hydro_3_C"/>
    <property type="match status" value="1"/>
</dbReference>
<dbReference type="InterPro" id="IPR026891">
    <property type="entry name" value="Fn3-like"/>
</dbReference>
<dbReference type="CDD" id="cd04084">
    <property type="entry name" value="CBM6_xylanase-like"/>
    <property type="match status" value="1"/>
</dbReference>
<dbReference type="EMBL" id="CP117416">
    <property type="protein sequence ID" value="WCT55504.1"/>
    <property type="molecule type" value="Genomic_DNA"/>
</dbReference>
<protein>
    <submittedName>
        <fullName evidence="7">Glycoside hydrolase family 3 C-terminal domain-containing protein</fullName>
    </submittedName>
</protein>
<keyword evidence="2" id="KW-0732">Signal</keyword>
<feature type="compositionally biased region" description="Polar residues" evidence="5">
    <location>
        <begin position="436"/>
        <end position="450"/>
    </location>
</feature>
<organism evidence="7 8">
    <name type="scientific">Paenibacillus kyungheensis</name>
    <dbReference type="NCBI Taxonomy" id="1452732"/>
    <lineage>
        <taxon>Bacteria</taxon>
        <taxon>Bacillati</taxon>
        <taxon>Bacillota</taxon>
        <taxon>Bacilli</taxon>
        <taxon>Bacillales</taxon>
        <taxon>Paenibacillaceae</taxon>
        <taxon>Paenibacillus</taxon>
    </lineage>
</organism>
<feature type="domain" description="CBM6" evidence="6">
    <location>
        <begin position="847"/>
        <end position="966"/>
    </location>
</feature>
<dbReference type="Gene3D" id="3.20.20.300">
    <property type="entry name" value="Glycoside hydrolase, family 3, N-terminal domain"/>
    <property type="match status" value="1"/>
</dbReference>
<dbReference type="InterPro" id="IPR017853">
    <property type="entry name" value="GH"/>
</dbReference>
<name>A0AAX3M023_9BACL</name>
<dbReference type="GO" id="GO:0009044">
    <property type="term" value="F:xylan 1,4-beta-xylosidase activity"/>
    <property type="evidence" value="ECO:0007669"/>
    <property type="project" value="InterPro"/>
</dbReference>
<evidence type="ECO:0000313" key="8">
    <source>
        <dbReference type="Proteomes" id="UP001220509"/>
    </source>
</evidence>
<dbReference type="InterPro" id="IPR008979">
    <property type="entry name" value="Galactose-bd-like_sf"/>
</dbReference>
<dbReference type="Pfam" id="PF14310">
    <property type="entry name" value="Fn3-like"/>
    <property type="match status" value="1"/>
</dbReference>
<dbReference type="InterPro" id="IPR005084">
    <property type="entry name" value="CBM6"/>
</dbReference>
<dbReference type="GO" id="GO:0030246">
    <property type="term" value="F:carbohydrate binding"/>
    <property type="evidence" value="ECO:0007669"/>
    <property type="project" value="InterPro"/>
</dbReference>
<keyword evidence="8" id="KW-1185">Reference proteome</keyword>
<dbReference type="InterPro" id="IPR019800">
    <property type="entry name" value="Glyco_hydro_3_AS"/>
</dbReference>
<dbReference type="InterPro" id="IPR013783">
    <property type="entry name" value="Ig-like_fold"/>
</dbReference>
<feature type="region of interest" description="Disordered" evidence="5">
    <location>
        <begin position="423"/>
        <end position="450"/>
    </location>
</feature>
<dbReference type="CDD" id="cd23343">
    <property type="entry name" value="beta-trefoil_FSCN_BglX-like"/>
    <property type="match status" value="1"/>
</dbReference>
<comment type="similarity">
    <text evidence="1 4">Belongs to the glycosyl hydrolase 3 family.</text>
</comment>
<evidence type="ECO:0000256" key="1">
    <source>
        <dbReference type="ARBA" id="ARBA00005336"/>
    </source>
</evidence>
<dbReference type="InterPro" id="IPR008999">
    <property type="entry name" value="Actin-crosslinking"/>
</dbReference>
<dbReference type="InterPro" id="IPR044993">
    <property type="entry name" value="BXL"/>
</dbReference>
<dbReference type="FunFam" id="2.60.40.10:FF:000495">
    <property type="entry name" value="Periplasmic beta-glucosidase"/>
    <property type="match status" value="1"/>
</dbReference>
<dbReference type="GO" id="GO:0008422">
    <property type="term" value="F:beta-glucosidase activity"/>
    <property type="evidence" value="ECO:0007669"/>
    <property type="project" value="UniProtKB-ARBA"/>
</dbReference>
<dbReference type="SMART" id="SM01217">
    <property type="entry name" value="Fn3_like"/>
    <property type="match status" value="1"/>
</dbReference>
<dbReference type="SUPFAM" id="SSF50405">
    <property type="entry name" value="Actin-crosslinking proteins"/>
    <property type="match status" value="1"/>
</dbReference>
<dbReference type="SUPFAM" id="SSF51445">
    <property type="entry name" value="(Trans)glycosidases"/>
    <property type="match status" value="1"/>
</dbReference>
<proteinExistence type="inferred from homology"/>
<dbReference type="GO" id="GO:0045493">
    <property type="term" value="P:xylan catabolic process"/>
    <property type="evidence" value="ECO:0007669"/>
    <property type="project" value="InterPro"/>
</dbReference>
<dbReference type="AlphaFoldDB" id="A0AAX3M023"/>
<dbReference type="PROSITE" id="PS00775">
    <property type="entry name" value="GLYCOSYL_HYDROL_F3"/>
    <property type="match status" value="1"/>
</dbReference>
<dbReference type="PROSITE" id="PS51175">
    <property type="entry name" value="CBM6"/>
    <property type="match status" value="1"/>
</dbReference>
<dbReference type="KEGG" id="pka:PQ456_20525"/>
<dbReference type="Pfam" id="PF03422">
    <property type="entry name" value="CBM_6"/>
    <property type="match status" value="1"/>
</dbReference>
<dbReference type="InterPro" id="IPR002772">
    <property type="entry name" value="Glyco_hydro_3_C"/>
</dbReference>
<evidence type="ECO:0000256" key="2">
    <source>
        <dbReference type="ARBA" id="ARBA00022729"/>
    </source>
</evidence>
<dbReference type="InterPro" id="IPR036881">
    <property type="entry name" value="Glyco_hydro_3_C_sf"/>
</dbReference>
<dbReference type="Gene3D" id="2.60.120.260">
    <property type="entry name" value="Galactose-binding domain-like"/>
    <property type="match status" value="1"/>
</dbReference>
<dbReference type="PANTHER" id="PTHR42721">
    <property type="entry name" value="SUGAR HYDROLASE-RELATED"/>
    <property type="match status" value="1"/>
</dbReference>
<dbReference type="SMART" id="SM00606">
    <property type="entry name" value="CBD_IV"/>
    <property type="match status" value="1"/>
</dbReference>
<dbReference type="Pfam" id="PF00933">
    <property type="entry name" value="Glyco_hydro_3"/>
    <property type="match status" value="1"/>
</dbReference>
<keyword evidence="3 4" id="KW-0378">Hydrolase</keyword>
<evidence type="ECO:0000313" key="7">
    <source>
        <dbReference type="EMBL" id="WCT55504.1"/>
    </source>
</evidence>
<keyword evidence="4" id="KW-0326">Glycosidase</keyword>
<dbReference type="GO" id="GO:0031222">
    <property type="term" value="P:arabinan catabolic process"/>
    <property type="evidence" value="ECO:0007669"/>
    <property type="project" value="TreeGrafter"/>
</dbReference>
<gene>
    <name evidence="7" type="ORF">PQ456_20525</name>
</gene>
<dbReference type="GO" id="GO:0046556">
    <property type="term" value="F:alpha-L-arabinofuranosidase activity"/>
    <property type="evidence" value="ECO:0007669"/>
    <property type="project" value="TreeGrafter"/>
</dbReference>
<dbReference type="Gene3D" id="2.60.120.380">
    <property type="match status" value="1"/>
</dbReference>
<dbReference type="Proteomes" id="UP001220509">
    <property type="component" value="Chromosome"/>
</dbReference>
<sequence length="967" mass="106408">MEQTQKYVFQDHTVDIDTRVKDLVSHLTEEEKIESMLQYQPAVERLGLAGYKHGTEAAHGIAWLGEATFFPQPTGLACTWDADLMKKIGNVISDEARVVYKRNPEVNGLTLWAPTVDMERDPRWGRNEEAYGEDPKLTGELTSHLVQGIQGDHPTYLKAVATLKHFLGNNNEVERGSGSSSIDPRNMREYYLKAFEQPFVEGGAKSMMTAYNSINGTPAILHPLVNEVVKGEWGMDGFIVSDAGDVMGIMNDHHYYDSHTPGVAESVKAGIDSITDDAELSKTALREALANGQLTFEDIDGALFNTFRVRFLLGEFDPAELNPYAHIGEEAMMTPEAQALSLEASRKSIVLLKNDNQTLPLSKTTTGKVAIIGELGNVVYRDWYSGTLPYAVTAVEGIQGKTAGKVVYQDGNDRITLTSTATGAPLSIQPDPVTEAGSQPEKSVNPNELNLNKPITGILSASSESTTEQHVFELSDWGFGSYTLRSPEQKYWTTNDEQAIVTASADEAYGWFVKEVFGLQPQANGKTTITTWNGKIVSVDPTSGQLTVTESSEAIDEQSSFEKKVIENGLEQVIAAAQSADTAIVFVGNNPLINGKEEIDRPSLELAASQLQMVQEVYKVNPNTVVVVVGSYPFAMEWVEEHIPAIIYLSHVGQELGNAVADVLYGDYAPAGRLNMTWYRSEEQLSDIRDYDIIRTGRTYQYFEGDVLYPFGHGLTYGNFQYSNIQVISSELEADEVIELSVHVANIGEIDSEEVVQLYTRADHSRVKRPLKTLQAFRRIHVAAGASQTVHFTIPVKELAFWDVTRDQYCVESGTYTLMIGHSSADITQHIGIKVNGEVIPARDLTVSTRAENYDNYHQVWLGESKEGGAVVEAITDGAWILFQDVEFGTGVEHFEARIATTEDQAKIEIVLDQVDQASVGAIVLNTASGDQSWSTEQTAITGVTGKHDVYLKLAKGVRISTFQFGS</sequence>
<dbReference type="SUPFAM" id="SSF52279">
    <property type="entry name" value="Beta-D-glucan exohydrolase, C-terminal domain"/>
    <property type="match status" value="1"/>
</dbReference>
<evidence type="ECO:0000256" key="4">
    <source>
        <dbReference type="RuleBase" id="RU361161"/>
    </source>
</evidence>
<dbReference type="InterPro" id="IPR036962">
    <property type="entry name" value="Glyco_hydro_3_N_sf"/>
</dbReference>
<dbReference type="PANTHER" id="PTHR42721:SF3">
    <property type="entry name" value="BETA-D-XYLOSIDASE 5-RELATED"/>
    <property type="match status" value="1"/>
</dbReference>